<accession>A0A4Y6BDA8</accession>
<gene>
    <name evidence="7" type="ORF">BHS09_35855</name>
    <name evidence="6" type="ORF">HNV28_27195</name>
</gene>
<dbReference type="GO" id="GO:0005886">
    <property type="term" value="C:plasma membrane"/>
    <property type="evidence" value="ECO:0007669"/>
    <property type="project" value="TreeGrafter"/>
</dbReference>
<evidence type="ECO:0000313" key="8">
    <source>
        <dbReference type="Proteomes" id="UP000320179"/>
    </source>
</evidence>
<keyword evidence="2" id="KW-0547">Nucleotide-binding</keyword>
<proteinExistence type="inferred from homology"/>
<dbReference type="InterPro" id="IPR003593">
    <property type="entry name" value="AAA+_ATPase"/>
</dbReference>
<dbReference type="GO" id="GO:0005524">
    <property type="term" value="F:ATP binding"/>
    <property type="evidence" value="ECO:0007669"/>
    <property type="project" value="UniProtKB-KW"/>
</dbReference>
<comment type="similarity">
    <text evidence="4">Belongs to the ABC transporter superfamily. Macrolide exporter (TC 3.A.1.122) family.</text>
</comment>
<sequence>MPSPLISLRNVEKSYPLAGGRAWVLRRIDLDIQPGEFVTLMGPSGAGKSTLLSILGMLDVDWTGEYLLDGQAVHAMKPKARGELSRRTIGFVFQQYHLLDNLTVAENLEVPLSYRDLKRGEREALVGDMLDRFQLVGKKDLFPSQLSGGQQQLVGIARALIANPKVLLADEPTGNLHSQQAKQIMEVFQGLNRDGTTIIQVTHSEANAAYGHRVIQLADGWLQGA</sequence>
<name>A0A4Y6BDA8_MYXXA</name>
<dbReference type="Pfam" id="PF00005">
    <property type="entry name" value="ABC_tran"/>
    <property type="match status" value="1"/>
</dbReference>
<dbReference type="FunFam" id="3.40.50.300:FF:000032">
    <property type="entry name" value="Export ABC transporter ATP-binding protein"/>
    <property type="match status" value="1"/>
</dbReference>
<evidence type="ECO:0000313" key="9">
    <source>
        <dbReference type="Proteomes" id="UP000533080"/>
    </source>
</evidence>
<dbReference type="InterPro" id="IPR027417">
    <property type="entry name" value="P-loop_NTPase"/>
</dbReference>
<dbReference type="EMBL" id="JABFNT010000108">
    <property type="protein sequence ID" value="NOJ81968.1"/>
    <property type="molecule type" value="Genomic_DNA"/>
</dbReference>
<dbReference type="InterPro" id="IPR017911">
    <property type="entry name" value="MacB-like_ATP-bd"/>
</dbReference>
<dbReference type="PANTHER" id="PTHR24220">
    <property type="entry name" value="IMPORT ATP-BINDING PROTEIN"/>
    <property type="match status" value="1"/>
</dbReference>
<keyword evidence="3 6" id="KW-0067">ATP-binding</keyword>
<dbReference type="SUPFAM" id="SSF52540">
    <property type="entry name" value="P-loop containing nucleoside triphosphate hydrolases"/>
    <property type="match status" value="1"/>
</dbReference>
<evidence type="ECO:0000313" key="7">
    <source>
        <dbReference type="EMBL" id="QDE71928.1"/>
    </source>
</evidence>
<dbReference type="EMBL" id="CP017174">
    <property type="protein sequence ID" value="QDE71928.1"/>
    <property type="molecule type" value="Genomic_DNA"/>
</dbReference>
<organism evidence="6 9">
    <name type="scientific">Myxococcus xanthus</name>
    <dbReference type="NCBI Taxonomy" id="34"/>
    <lineage>
        <taxon>Bacteria</taxon>
        <taxon>Pseudomonadati</taxon>
        <taxon>Myxococcota</taxon>
        <taxon>Myxococcia</taxon>
        <taxon>Myxococcales</taxon>
        <taxon>Cystobacterineae</taxon>
        <taxon>Myxococcaceae</taxon>
        <taxon>Myxococcus</taxon>
    </lineage>
</organism>
<dbReference type="InterPro" id="IPR015854">
    <property type="entry name" value="ABC_transpr_LolD-like"/>
</dbReference>
<dbReference type="CDD" id="cd03255">
    <property type="entry name" value="ABC_MJ0796_LolCDE_FtsE"/>
    <property type="match status" value="1"/>
</dbReference>
<dbReference type="GeneID" id="41364318"/>
<protein>
    <submittedName>
        <fullName evidence="6 7">ABC transporter ATP-binding protein</fullName>
    </submittedName>
</protein>
<evidence type="ECO:0000256" key="2">
    <source>
        <dbReference type="ARBA" id="ARBA00022741"/>
    </source>
</evidence>
<dbReference type="RefSeq" id="WP_011557063.1">
    <property type="nucleotide sequence ID" value="NZ_CBCSLF010000174.1"/>
</dbReference>
<dbReference type="GO" id="GO:0016887">
    <property type="term" value="F:ATP hydrolysis activity"/>
    <property type="evidence" value="ECO:0007669"/>
    <property type="project" value="InterPro"/>
</dbReference>
<evidence type="ECO:0000313" key="6">
    <source>
        <dbReference type="EMBL" id="NOJ81968.1"/>
    </source>
</evidence>
<dbReference type="GO" id="GO:0098796">
    <property type="term" value="C:membrane protein complex"/>
    <property type="evidence" value="ECO:0007669"/>
    <property type="project" value="UniProtKB-ARBA"/>
</dbReference>
<dbReference type="PROSITE" id="PS50893">
    <property type="entry name" value="ABC_TRANSPORTER_2"/>
    <property type="match status" value="1"/>
</dbReference>
<dbReference type="SMART" id="SM00382">
    <property type="entry name" value="AAA"/>
    <property type="match status" value="1"/>
</dbReference>
<evidence type="ECO:0000256" key="4">
    <source>
        <dbReference type="ARBA" id="ARBA00038388"/>
    </source>
</evidence>
<dbReference type="PROSITE" id="PS00211">
    <property type="entry name" value="ABC_TRANSPORTER_1"/>
    <property type="match status" value="1"/>
</dbReference>
<dbReference type="Proteomes" id="UP000533080">
    <property type="component" value="Unassembled WGS sequence"/>
</dbReference>
<dbReference type="InterPro" id="IPR003439">
    <property type="entry name" value="ABC_transporter-like_ATP-bd"/>
</dbReference>
<evidence type="ECO:0000259" key="5">
    <source>
        <dbReference type="PROSITE" id="PS50893"/>
    </source>
</evidence>
<reference evidence="6 9" key="2">
    <citation type="submission" date="2020-05" db="EMBL/GenBank/DDBJ databases">
        <authorList>
            <person name="Whitworth D."/>
        </authorList>
    </citation>
    <scope>NUCLEOTIDE SEQUENCE [LARGE SCALE GENOMIC DNA]</scope>
    <source>
        <strain evidence="6 9">AM005</strain>
    </source>
</reference>
<evidence type="ECO:0000256" key="1">
    <source>
        <dbReference type="ARBA" id="ARBA00022448"/>
    </source>
</evidence>
<feature type="domain" description="ABC transporter" evidence="5">
    <location>
        <begin position="6"/>
        <end position="225"/>
    </location>
</feature>
<evidence type="ECO:0000256" key="3">
    <source>
        <dbReference type="ARBA" id="ARBA00022840"/>
    </source>
</evidence>
<keyword evidence="1" id="KW-0813">Transport</keyword>
<dbReference type="PANTHER" id="PTHR24220:SF86">
    <property type="entry name" value="ABC TRANSPORTER ABCH.1"/>
    <property type="match status" value="1"/>
</dbReference>
<dbReference type="AlphaFoldDB" id="A0A4Y6BDA8"/>
<dbReference type="Gene3D" id="3.40.50.300">
    <property type="entry name" value="P-loop containing nucleotide triphosphate hydrolases"/>
    <property type="match status" value="1"/>
</dbReference>
<reference evidence="7 8" key="1">
    <citation type="journal article" date="2019" name="Science">
        <title>Social genes are selection hotspots in kin groups of a soil microbe.</title>
        <authorList>
            <person name="Wielgoss S."/>
            <person name="Wolfensberger R."/>
            <person name="Sun L."/>
            <person name="Fiegna F."/>
            <person name="Velicer G.J."/>
        </authorList>
    </citation>
    <scope>NUCLEOTIDE SEQUENCE [LARGE SCALE GENOMIC DNA]</scope>
    <source>
        <strain evidence="7 8">MC3.5.9c15</strain>
    </source>
</reference>
<dbReference type="Proteomes" id="UP000320179">
    <property type="component" value="Chromosome"/>
</dbReference>
<dbReference type="InterPro" id="IPR017871">
    <property type="entry name" value="ABC_transporter-like_CS"/>
</dbReference>
<dbReference type="OMA" id="AFVFQHY"/>
<dbReference type="GO" id="GO:0022857">
    <property type="term" value="F:transmembrane transporter activity"/>
    <property type="evidence" value="ECO:0007669"/>
    <property type="project" value="TreeGrafter"/>
</dbReference>